<evidence type="ECO:0000259" key="4">
    <source>
        <dbReference type="PROSITE" id="PS50287"/>
    </source>
</evidence>
<sequence>MILNGSSTNSQSHEVLIVSPLFEASSFAMYFAFEYHVDGKDDEHLELQGWTEASGWTLLWNRSNRHLGWTHPIVWVPRFTRAFRFVGHFGRSVVGFDSFSIVSAINDTDALSCDFEKDFCDWSMGGDFAWTGPSEGYAHVDTSDHAAAPGVVGMRKEFVLVSPMFPERPSTQSWRYLSFAYEMSSGNVFSLELQSWSSSLSFWLTIWGLKGQQGVGWHNAKVRIPENAGCLRFVGVTDGNEWGGGFGAILMSISNLFSFEVPAREFATISVGSAHACLLYHDSGELRCFGYNDMGQLGQGHRSSIGNEPGEIASLLPVDLGENMSAKQITAGGYHTCALLQDDSVKCFGWGVRGQLGSGWFTPVGDSSGDMGASLRPIDLGDGMLATQVAAGRMHTCVLLQNHAVKCFGENEHGELGQGHRQNIGWFVGQMGANLPSIDLGDGMWAKQIAPGDKFTCVLLQDNSVKCFGLNSAGHLGQGSFEGQNRSIGDEVGEMGSNLPAVDLGIGVLATQIATGGHACALLQDNSVKCFGSNYFGQLGQGHTLDIGDHPGELGANLPPIDLGTGMRAKQIAVGALHTCVLLQDSSVKCFGYGAYGQLGKGNTQNIGDEPGEMGDNLPAIDFGEGEGSLAVSIAAGGHNTCVLFQDDSMKCFGLNSEGEAGMGHDRMIGDDSCEMSSLAPVQLAPLTPRQIDELRLSEGALRGRVEVLHAGVWGTICDDRWSDANAQVLCRELGMAGGVALERFGGGTGPILMDGVNCQGGEIGLAQCGFRGWMVHDCHHGEDAGVECQLDAWTQLSGLSESTGRQGHSAVWDSFSSSMLIFAGQAPNRFVTYNDFWQYDWPKRSWFQLASGPTARTGHSAVLDSESRSMLVFGGEYLEQHLDELWMYSLEMDSWNLLASGSLEGRSMHSAVWDQKKRAMIIFAGQGASLLGDLWRYGLNASTWVELIPQGPFPPARSDHAAVWDETSYSMFILGGWGGSLEFLNDLWIYRWEADIWMQLSPYTSGPTTRRGHVAVWDPVSKSILLHAGAATFEATSNSSETSSHGATSYYSSELWNYSTLSNVWTQMALDSVSGTPSGRMDHAAVWDPTSRGMLVLGGFNVSYLFDLWRYVALPTNAIHTAECDQGQICTVEMREFVPETFRGTYRVCWCRPDPAAQVACGRLSFAGRPVTNSLPSRNIFQQHSLCSLPSRFLLSWRRIA</sequence>
<evidence type="ECO:0000259" key="3">
    <source>
        <dbReference type="PROSITE" id="PS50060"/>
    </source>
</evidence>
<dbReference type="InterPro" id="IPR036772">
    <property type="entry name" value="SRCR-like_dom_sf"/>
</dbReference>
<feature type="domain" description="MAM" evidence="3">
    <location>
        <begin position="111"/>
        <end position="234"/>
    </location>
</feature>
<feature type="repeat" description="RCC1" evidence="2">
    <location>
        <begin position="586"/>
        <end position="647"/>
    </location>
</feature>
<dbReference type="InterPro" id="IPR001190">
    <property type="entry name" value="SRCR"/>
</dbReference>
<dbReference type="PROSITE" id="PS50012">
    <property type="entry name" value="RCC1_3"/>
    <property type="match status" value="3"/>
</dbReference>
<dbReference type="Pfam" id="PF00530">
    <property type="entry name" value="SRCR"/>
    <property type="match status" value="1"/>
</dbReference>
<dbReference type="Gene3D" id="2.120.10.80">
    <property type="entry name" value="Kelch-type beta propeller"/>
    <property type="match status" value="2"/>
</dbReference>
<dbReference type="Gene3D" id="2.60.120.200">
    <property type="match status" value="2"/>
</dbReference>
<dbReference type="Pfam" id="PF00629">
    <property type="entry name" value="MAM"/>
    <property type="match status" value="1"/>
</dbReference>
<gene>
    <name evidence="5" type="ORF">CCMP2556_LOCUS26286</name>
</gene>
<dbReference type="Proteomes" id="UP001642484">
    <property type="component" value="Unassembled WGS sequence"/>
</dbReference>
<dbReference type="InterPro" id="IPR015915">
    <property type="entry name" value="Kelch-typ_b-propeller"/>
</dbReference>
<dbReference type="Pfam" id="PF24681">
    <property type="entry name" value="Kelch_KLHDC2_KLHL20_DRC7"/>
    <property type="match status" value="1"/>
</dbReference>
<comment type="caution">
    <text evidence="5">The sequence shown here is derived from an EMBL/GenBank/DDBJ whole genome shotgun (WGS) entry which is preliminary data.</text>
</comment>
<evidence type="ECO:0008006" key="7">
    <source>
        <dbReference type="Google" id="ProtNLM"/>
    </source>
</evidence>
<accession>A0ABP0MKI9</accession>
<dbReference type="SUPFAM" id="SSF50985">
    <property type="entry name" value="RCC1/BLIP-II"/>
    <property type="match status" value="1"/>
</dbReference>
<dbReference type="SUPFAM" id="SSF50965">
    <property type="entry name" value="Galactose oxidase, central domain"/>
    <property type="match status" value="1"/>
</dbReference>
<dbReference type="SMART" id="SM00202">
    <property type="entry name" value="SR"/>
    <property type="match status" value="1"/>
</dbReference>
<evidence type="ECO:0000313" key="6">
    <source>
        <dbReference type="Proteomes" id="UP001642484"/>
    </source>
</evidence>
<dbReference type="SUPFAM" id="SSF49899">
    <property type="entry name" value="Concanavalin A-like lectins/glucanases"/>
    <property type="match status" value="1"/>
</dbReference>
<dbReference type="SUPFAM" id="SSF56487">
    <property type="entry name" value="SRCR-like"/>
    <property type="match status" value="1"/>
</dbReference>
<keyword evidence="1" id="KW-1015">Disulfide bond</keyword>
<dbReference type="PROSITE" id="PS50060">
    <property type="entry name" value="MAM_2"/>
    <property type="match status" value="1"/>
</dbReference>
<dbReference type="Gene3D" id="2.130.10.30">
    <property type="entry name" value="Regulator of chromosome condensation 1/beta-lactamase-inhibitor protein II"/>
    <property type="match status" value="2"/>
</dbReference>
<feature type="domain" description="SRCR" evidence="4">
    <location>
        <begin position="695"/>
        <end position="790"/>
    </location>
</feature>
<evidence type="ECO:0000256" key="2">
    <source>
        <dbReference type="PROSITE-ProRule" id="PRU00235"/>
    </source>
</evidence>
<proteinExistence type="predicted"/>
<dbReference type="Gene3D" id="3.10.250.10">
    <property type="entry name" value="SRCR-like domain"/>
    <property type="match status" value="1"/>
</dbReference>
<evidence type="ECO:0000256" key="1">
    <source>
        <dbReference type="ARBA" id="ARBA00023157"/>
    </source>
</evidence>
<dbReference type="InterPro" id="IPR000408">
    <property type="entry name" value="Reg_chr_condens"/>
</dbReference>
<dbReference type="InterPro" id="IPR009091">
    <property type="entry name" value="RCC1/BLIP-II"/>
</dbReference>
<protein>
    <recommendedName>
        <fullName evidence="7">Deleted in malignant brain tumors 1 protein</fullName>
    </recommendedName>
</protein>
<dbReference type="InterPro" id="IPR000998">
    <property type="entry name" value="MAM_dom"/>
</dbReference>
<feature type="repeat" description="RCC1" evidence="2">
    <location>
        <begin position="526"/>
        <end position="585"/>
    </location>
</feature>
<name>A0ABP0MKI9_9DINO</name>
<dbReference type="PROSITE" id="PS50287">
    <property type="entry name" value="SRCR_2"/>
    <property type="match status" value="1"/>
</dbReference>
<reference evidence="5 6" key="1">
    <citation type="submission" date="2024-02" db="EMBL/GenBank/DDBJ databases">
        <authorList>
            <person name="Chen Y."/>
            <person name="Shah S."/>
            <person name="Dougan E. K."/>
            <person name="Thang M."/>
            <person name="Chan C."/>
        </authorList>
    </citation>
    <scope>NUCLEOTIDE SEQUENCE [LARGE SCALE GENOMIC DNA]</scope>
</reference>
<dbReference type="PANTHER" id="PTHR45982">
    <property type="entry name" value="REGULATOR OF CHROMOSOME CONDENSATION"/>
    <property type="match status" value="1"/>
</dbReference>
<dbReference type="InterPro" id="IPR051553">
    <property type="entry name" value="Ran_GTPase-activating"/>
</dbReference>
<dbReference type="InterPro" id="IPR011043">
    <property type="entry name" value="Gal_Oxase/kelch_b-propeller"/>
</dbReference>
<evidence type="ECO:0000313" key="5">
    <source>
        <dbReference type="EMBL" id="CAK9051973.1"/>
    </source>
</evidence>
<keyword evidence="6" id="KW-1185">Reference proteome</keyword>
<organism evidence="5 6">
    <name type="scientific">Durusdinium trenchii</name>
    <dbReference type="NCBI Taxonomy" id="1381693"/>
    <lineage>
        <taxon>Eukaryota</taxon>
        <taxon>Sar</taxon>
        <taxon>Alveolata</taxon>
        <taxon>Dinophyceae</taxon>
        <taxon>Suessiales</taxon>
        <taxon>Symbiodiniaceae</taxon>
        <taxon>Durusdinium</taxon>
    </lineage>
</organism>
<dbReference type="EMBL" id="CAXAMN010018158">
    <property type="protein sequence ID" value="CAK9051973.1"/>
    <property type="molecule type" value="Genomic_DNA"/>
</dbReference>
<dbReference type="InterPro" id="IPR013320">
    <property type="entry name" value="ConA-like_dom_sf"/>
</dbReference>
<dbReference type="PANTHER" id="PTHR45982:SF1">
    <property type="entry name" value="REGULATOR OF CHROMOSOME CONDENSATION"/>
    <property type="match status" value="1"/>
</dbReference>
<dbReference type="PRINTS" id="PR00258">
    <property type="entry name" value="SPERACTRCPTR"/>
</dbReference>
<dbReference type="Pfam" id="PF13540">
    <property type="entry name" value="RCC1_2"/>
    <property type="match status" value="7"/>
</dbReference>
<dbReference type="SMART" id="SM00137">
    <property type="entry name" value="MAM"/>
    <property type="match status" value="1"/>
</dbReference>
<feature type="repeat" description="RCC1" evidence="2">
    <location>
        <begin position="284"/>
        <end position="342"/>
    </location>
</feature>